<feature type="chain" id="PRO_5044992469" description="RxLR effector protein" evidence="5">
    <location>
        <begin position="29"/>
        <end position="269"/>
    </location>
</feature>
<sequence>MGIPAMRFAFVVLLAAVILLANFDAATASKAASTVVLPSSRFLNEVPATTNLRTDSEERAITIPNTSAIATWLKSLGSKFTDALRIRYWLAKAHSPEYVFVRQHLNAGVDKFLVNPKFNAWVKYVDVFNKKYPDKKVNVIQLLTKTYGDEALSRTLERAMNVKGTSSMATRLRNEQLEAWKAQGKTSDEIFTLLKLDDAGDDLLITPQLNSWYTYTVMTNPDDTAEVLIKTLRTHYDESLTKVLSGAEPRVPRMEFIAKKLQELNKADA</sequence>
<gene>
    <name evidence="6" type="ORF">Plil01_000612700</name>
</gene>
<evidence type="ECO:0000256" key="4">
    <source>
        <dbReference type="ARBA" id="ARBA00022729"/>
    </source>
</evidence>
<evidence type="ECO:0000256" key="2">
    <source>
        <dbReference type="ARBA" id="ARBA00010400"/>
    </source>
</evidence>
<keyword evidence="3 5" id="KW-0964">Secreted</keyword>
<dbReference type="EMBL" id="BSXW01000264">
    <property type="protein sequence ID" value="GMF16951.1"/>
    <property type="molecule type" value="Genomic_DNA"/>
</dbReference>
<keyword evidence="4 5" id="KW-0732">Signal</keyword>
<evidence type="ECO:0000256" key="5">
    <source>
        <dbReference type="RuleBase" id="RU367124"/>
    </source>
</evidence>
<comment type="domain">
    <text evidence="5">The RxLR-dEER motif acts to carry the protein into the host cell cytoplasm through binding to cell surface phosphatidylinositol-3-phosphate.</text>
</comment>
<evidence type="ECO:0000313" key="6">
    <source>
        <dbReference type="EMBL" id="GMF16951.1"/>
    </source>
</evidence>
<accession>A0A9W6TNZ6</accession>
<dbReference type="OrthoDB" id="112527at2759"/>
<comment type="subcellular location">
    <subcellularLocation>
        <location evidence="1 5">Secreted</location>
    </subcellularLocation>
</comment>
<protein>
    <recommendedName>
        <fullName evidence="5">RxLR effector protein</fullName>
    </recommendedName>
</protein>
<name>A0A9W6TNZ6_9STRA</name>
<dbReference type="Proteomes" id="UP001165083">
    <property type="component" value="Unassembled WGS sequence"/>
</dbReference>
<keyword evidence="7" id="KW-1185">Reference proteome</keyword>
<dbReference type="InterPro" id="IPR031825">
    <property type="entry name" value="RXLR"/>
</dbReference>
<dbReference type="AlphaFoldDB" id="A0A9W6TNZ6"/>
<comment type="function">
    <text evidence="5">Effector that suppresses plant defense responses during pathogen infection.</text>
</comment>
<evidence type="ECO:0000256" key="3">
    <source>
        <dbReference type="ARBA" id="ARBA00022525"/>
    </source>
</evidence>
<proteinExistence type="inferred from homology"/>
<comment type="similarity">
    <text evidence="2 5">Belongs to the RxLR effector family.</text>
</comment>
<dbReference type="Pfam" id="PF16810">
    <property type="entry name" value="RXLR"/>
    <property type="match status" value="1"/>
</dbReference>
<comment type="caution">
    <text evidence="6">The sequence shown here is derived from an EMBL/GenBank/DDBJ whole genome shotgun (WGS) entry which is preliminary data.</text>
</comment>
<organism evidence="6 7">
    <name type="scientific">Phytophthora lilii</name>
    <dbReference type="NCBI Taxonomy" id="2077276"/>
    <lineage>
        <taxon>Eukaryota</taxon>
        <taxon>Sar</taxon>
        <taxon>Stramenopiles</taxon>
        <taxon>Oomycota</taxon>
        <taxon>Peronosporomycetes</taxon>
        <taxon>Peronosporales</taxon>
        <taxon>Peronosporaceae</taxon>
        <taxon>Phytophthora</taxon>
    </lineage>
</organism>
<evidence type="ECO:0000313" key="7">
    <source>
        <dbReference type="Proteomes" id="UP001165083"/>
    </source>
</evidence>
<feature type="signal peptide" evidence="5">
    <location>
        <begin position="1"/>
        <end position="28"/>
    </location>
</feature>
<evidence type="ECO:0000256" key="1">
    <source>
        <dbReference type="ARBA" id="ARBA00004613"/>
    </source>
</evidence>
<reference evidence="6" key="1">
    <citation type="submission" date="2023-04" db="EMBL/GenBank/DDBJ databases">
        <title>Phytophthora lilii NBRC 32176.</title>
        <authorList>
            <person name="Ichikawa N."/>
            <person name="Sato H."/>
            <person name="Tonouchi N."/>
        </authorList>
    </citation>
    <scope>NUCLEOTIDE SEQUENCE</scope>
    <source>
        <strain evidence="6">NBRC 32176</strain>
    </source>
</reference>